<sequence>MMRPVTMAVLGLACALALSGCGKKPKYVDTPPADGQTDPFPHQYPNPSLDPKPGQPAPGVRFP</sequence>
<keyword evidence="3" id="KW-1185">Reference proteome</keyword>
<dbReference type="AlphaFoldDB" id="A0A3S0V3C8"/>
<reference evidence="2 3" key="1">
    <citation type="submission" date="2018-12" db="EMBL/GenBank/DDBJ databases">
        <authorList>
            <person name="Yang Y."/>
        </authorList>
    </citation>
    <scope>NUCLEOTIDE SEQUENCE [LARGE SCALE GENOMIC DNA]</scope>
    <source>
        <strain evidence="2 3">GSF71</strain>
    </source>
</reference>
<organism evidence="2 3">
    <name type="scientific">Azospirillum doebereinerae</name>
    <dbReference type="NCBI Taxonomy" id="92933"/>
    <lineage>
        <taxon>Bacteria</taxon>
        <taxon>Pseudomonadati</taxon>
        <taxon>Pseudomonadota</taxon>
        <taxon>Alphaproteobacteria</taxon>
        <taxon>Rhodospirillales</taxon>
        <taxon>Azospirillaceae</taxon>
        <taxon>Azospirillum</taxon>
    </lineage>
</organism>
<dbReference type="EMBL" id="RZIJ01000038">
    <property type="protein sequence ID" value="RUQ62535.1"/>
    <property type="molecule type" value="Genomic_DNA"/>
</dbReference>
<feature type="compositionally biased region" description="Pro residues" evidence="1">
    <location>
        <begin position="42"/>
        <end position="56"/>
    </location>
</feature>
<evidence type="ECO:0000256" key="1">
    <source>
        <dbReference type="SAM" id="MobiDB-lite"/>
    </source>
</evidence>
<dbReference type="OrthoDB" id="7307510at2"/>
<evidence type="ECO:0008006" key="4">
    <source>
        <dbReference type="Google" id="ProtNLM"/>
    </source>
</evidence>
<accession>A0A3S0V3C8</accession>
<evidence type="ECO:0000313" key="3">
    <source>
        <dbReference type="Proteomes" id="UP000280346"/>
    </source>
</evidence>
<gene>
    <name evidence="2" type="ORF">EJ913_28660</name>
</gene>
<comment type="caution">
    <text evidence="2">The sequence shown here is derived from an EMBL/GenBank/DDBJ whole genome shotgun (WGS) entry which is preliminary data.</text>
</comment>
<feature type="region of interest" description="Disordered" evidence="1">
    <location>
        <begin position="25"/>
        <end position="63"/>
    </location>
</feature>
<evidence type="ECO:0000313" key="2">
    <source>
        <dbReference type="EMBL" id="RUQ62535.1"/>
    </source>
</evidence>
<name>A0A3S0V3C8_9PROT</name>
<protein>
    <recommendedName>
        <fullName evidence="4">Lipoprotein</fullName>
    </recommendedName>
</protein>
<proteinExistence type="predicted"/>
<dbReference type="PROSITE" id="PS51257">
    <property type="entry name" value="PROKAR_LIPOPROTEIN"/>
    <property type="match status" value="1"/>
</dbReference>
<dbReference type="Proteomes" id="UP000280346">
    <property type="component" value="Unassembled WGS sequence"/>
</dbReference>